<evidence type="ECO:0000313" key="1">
    <source>
        <dbReference type="EMBL" id="KKK49084.1"/>
    </source>
</evidence>
<comment type="caution">
    <text evidence="1">The sequence shown here is derived from an EMBL/GenBank/DDBJ whole genome shotgun (WGS) entry which is preliminary data.</text>
</comment>
<proteinExistence type="predicted"/>
<sequence>MKIFFAWYDFWFGAYYDRKRQTLYVCPIPTIVIQIQYVSIYTALTWATVEEACADEGQITWYKKIARRWLPEPKPLAGGN</sequence>
<dbReference type="AlphaFoldDB" id="A0A0F8Y4I7"/>
<reference evidence="1" key="1">
    <citation type="journal article" date="2015" name="Nature">
        <title>Complex archaea that bridge the gap between prokaryotes and eukaryotes.</title>
        <authorList>
            <person name="Spang A."/>
            <person name="Saw J.H."/>
            <person name="Jorgensen S.L."/>
            <person name="Zaremba-Niedzwiedzka K."/>
            <person name="Martijn J."/>
            <person name="Lind A.E."/>
            <person name="van Eijk R."/>
            <person name="Schleper C."/>
            <person name="Guy L."/>
            <person name="Ettema T.J."/>
        </authorList>
    </citation>
    <scope>NUCLEOTIDE SEQUENCE</scope>
</reference>
<organism evidence="1">
    <name type="scientific">marine sediment metagenome</name>
    <dbReference type="NCBI Taxonomy" id="412755"/>
    <lineage>
        <taxon>unclassified sequences</taxon>
        <taxon>metagenomes</taxon>
        <taxon>ecological metagenomes</taxon>
    </lineage>
</organism>
<accession>A0A0F8Y4I7</accession>
<protein>
    <submittedName>
        <fullName evidence="1">Uncharacterized protein</fullName>
    </submittedName>
</protein>
<gene>
    <name evidence="1" type="ORF">LCGC14_3138640</name>
</gene>
<name>A0A0F8Y4I7_9ZZZZ</name>
<dbReference type="EMBL" id="LAZR01068737">
    <property type="protein sequence ID" value="KKK49084.1"/>
    <property type="molecule type" value="Genomic_DNA"/>
</dbReference>